<dbReference type="InterPro" id="IPR013216">
    <property type="entry name" value="Methyltransf_11"/>
</dbReference>
<evidence type="ECO:0000256" key="3">
    <source>
        <dbReference type="ARBA" id="ARBA00022679"/>
    </source>
</evidence>
<accession>A0A1J4KD73</accession>
<dbReference type="Proteomes" id="UP000179807">
    <property type="component" value="Unassembled WGS sequence"/>
</dbReference>
<evidence type="ECO:0000313" key="6">
    <source>
        <dbReference type="Proteomes" id="UP000179807"/>
    </source>
</evidence>
<comment type="similarity">
    <text evidence="1">Belongs to the methyltransferase superfamily.</text>
</comment>
<keyword evidence="2" id="KW-0489">Methyltransferase</keyword>
<proteinExistence type="inferred from homology"/>
<evidence type="ECO:0000256" key="2">
    <source>
        <dbReference type="ARBA" id="ARBA00022603"/>
    </source>
</evidence>
<dbReference type="SUPFAM" id="SSF53335">
    <property type="entry name" value="S-adenosyl-L-methionine-dependent methyltransferases"/>
    <property type="match status" value="1"/>
</dbReference>
<keyword evidence="6" id="KW-1185">Reference proteome</keyword>
<dbReference type="Gene3D" id="3.40.50.150">
    <property type="entry name" value="Vaccinia Virus protein VP39"/>
    <property type="match status" value="1"/>
</dbReference>
<dbReference type="FunFam" id="3.40.50.150:FF:000217">
    <property type="entry name" value="Methyltransferase protein 13"/>
    <property type="match status" value="1"/>
</dbReference>
<dbReference type="InterPro" id="IPR051419">
    <property type="entry name" value="Lys/N-term_MeTrsfase_sf"/>
</dbReference>
<dbReference type="EMBL" id="MLAK01000690">
    <property type="protein sequence ID" value="OHT07660.1"/>
    <property type="molecule type" value="Genomic_DNA"/>
</dbReference>
<dbReference type="GO" id="GO:0008757">
    <property type="term" value="F:S-adenosylmethionine-dependent methyltransferase activity"/>
    <property type="evidence" value="ECO:0007669"/>
    <property type="project" value="InterPro"/>
</dbReference>
<reference evidence="5" key="1">
    <citation type="submission" date="2016-10" db="EMBL/GenBank/DDBJ databases">
        <authorList>
            <person name="Benchimol M."/>
            <person name="Almeida L.G."/>
            <person name="Vasconcelos A.T."/>
            <person name="Perreira-Neves A."/>
            <person name="Rosa I.A."/>
            <person name="Tasca T."/>
            <person name="Bogo M.R."/>
            <person name="de Souza W."/>
        </authorList>
    </citation>
    <scope>NUCLEOTIDE SEQUENCE [LARGE SCALE GENOMIC DNA]</scope>
    <source>
        <strain evidence="5">K</strain>
    </source>
</reference>
<name>A0A1J4KD73_9EUKA</name>
<dbReference type="GeneID" id="94838244"/>
<evidence type="ECO:0000259" key="4">
    <source>
        <dbReference type="Pfam" id="PF08241"/>
    </source>
</evidence>
<dbReference type="OrthoDB" id="411785at2759"/>
<dbReference type="GO" id="GO:0032259">
    <property type="term" value="P:methylation"/>
    <property type="evidence" value="ECO:0007669"/>
    <property type="project" value="UniProtKB-KW"/>
</dbReference>
<dbReference type="AlphaFoldDB" id="A0A1J4KD73"/>
<comment type="caution">
    <text evidence="5">The sequence shown here is derived from an EMBL/GenBank/DDBJ whole genome shotgun (WGS) entry which is preliminary data.</text>
</comment>
<organism evidence="5 6">
    <name type="scientific">Tritrichomonas foetus</name>
    <dbReference type="NCBI Taxonomy" id="1144522"/>
    <lineage>
        <taxon>Eukaryota</taxon>
        <taxon>Metamonada</taxon>
        <taxon>Parabasalia</taxon>
        <taxon>Tritrichomonadida</taxon>
        <taxon>Tritrichomonadidae</taxon>
        <taxon>Tritrichomonas</taxon>
    </lineage>
</organism>
<dbReference type="VEuPathDB" id="TrichDB:TRFO_24069"/>
<dbReference type="InterPro" id="IPR029063">
    <property type="entry name" value="SAM-dependent_MTases_sf"/>
</dbReference>
<dbReference type="CDD" id="cd02440">
    <property type="entry name" value="AdoMet_MTases"/>
    <property type="match status" value="1"/>
</dbReference>
<dbReference type="RefSeq" id="XP_068360796.1">
    <property type="nucleotide sequence ID" value="XM_068503540.1"/>
</dbReference>
<dbReference type="PANTHER" id="PTHR12176">
    <property type="entry name" value="SAM-DEPENDENT METHYLTRANSFERASE SUPERFAMILY PROTEIN"/>
    <property type="match status" value="1"/>
</dbReference>
<dbReference type="PANTHER" id="PTHR12176:SF79">
    <property type="entry name" value="METHYLTRANSFERASE TYPE 11 DOMAIN-CONTAINING PROTEIN"/>
    <property type="match status" value="1"/>
</dbReference>
<sequence length="225" mass="26299">MKKKEVIHSKFAFEYSDDEEEEEEKKAPEFGLRECWDNRYSNENGNYDWYFEWPRVAPLLKKYIKSKNETLVIGCGNSTMSADLLKDGFHTVTNIDISPVVIKKMQKIYQNEKKLKWEVMNATALDFFDNTFDVVFDKGTIDAIICHEKGTEMVAQTLTEVHRVLKVDGKFIVITFESPSKRLKIFKLVKLDWKLLPPLNLCAGDDDDTMIYVYIFEKTKHSQND</sequence>
<feature type="domain" description="Methyltransferase type 11" evidence="4">
    <location>
        <begin position="72"/>
        <end position="173"/>
    </location>
</feature>
<gene>
    <name evidence="5" type="ORF">TRFO_24069</name>
</gene>
<evidence type="ECO:0000313" key="5">
    <source>
        <dbReference type="EMBL" id="OHT07660.1"/>
    </source>
</evidence>
<keyword evidence="3" id="KW-0808">Transferase</keyword>
<protein>
    <submittedName>
        <fullName evidence="5">Phosphoethanolamine N-methyltransferase-related protein</fullName>
    </submittedName>
</protein>
<evidence type="ECO:0000256" key="1">
    <source>
        <dbReference type="ARBA" id="ARBA00008361"/>
    </source>
</evidence>
<dbReference type="Pfam" id="PF08241">
    <property type="entry name" value="Methyltransf_11"/>
    <property type="match status" value="1"/>
</dbReference>